<dbReference type="Gene3D" id="1.10.405.20">
    <property type="match status" value="1"/>
</dbReference>
<dbReference type="PANTHER" id="PTHR42923:SF20">
    <property type="entry name" value="FLAVIN-CONTAINING AMINE OXIDASEDEHYDROGENASE"/>
    <property type="match status" value="1"/>
</dbReference>
<keyword evidence="3" id="KW-1185">Reference proteome</keyword>
<protein>
    <submittedName>
        <fullName evidence="2">FAD/NAD(P)-binding domain-containing protein</fullName>
    </submittedName>
</protein>
<dbReference type="InterPro" id="IPR050464">
    <property type="entry name" value="Zeta_carotene_desat/Oxidored"/>
</dbReference>
<dbReference type="Proteomes" id="UP000076842">
    <property type="component" value="Unassembled WGS sequence"/>
</dbReference>
<dbReference type="PANTHER" id="PTHR42923">
    <property type="entry name" value="PROTOPORPHYRINOGEN OXIDASE"/>
    <property type="match status" value="1"/>
</dbReference>
<sequence length="577" mass="65145">MSTSSSTTILLSTMPKKRILIVGAGAAGMSTAHHLTLGPNAANYHVTLVEASDYCGGQAFSIPIDEARHGASWLNQGVQGGSHIFHHTLRLFERYGTPATPVELQVSFGKGDTFWTNVFPTKLVERHAREIRRFKRLLSVVRWTEPMWALLPCSVFLRLFFFSSEFTNCMILPSLALFLGTGNATPQVPTIILERLFTSPTYGMWYPADPKSLISNLPPMVVFPKFADFYGKWEADLRARGVDIRLSTEVTQVLSRSGKGVRVALKKRTPAPDKHNPQGGDEGAPKVEEEYDELVLCTLADTSKSLLGHTARWLENRVLGAAKFSDDLTVTHWDAAYMERHYTNRFDAEQAVSSLSGTDQSARFTFGETQFHPAYYIKEYKQDMRKLEMCFDCSNYQAQFPKAEGPDGEGKQGVPFERHVFQTIFLNKKDDSMWDRDEIDRSQIIREDWWHQRAHISSFSAAYTDGSAVCHSWTHYLFVVPWIFLLQGRHSTWFGGSWTLVNAHEVAILSGAAIAYRLGAGYPEEYEHDAFGLLCFRAYLALVHWCWYSPRKASEGRGKGKQAWEAEAHGQVQQAEL</sequence>
<dbReference type="AlphaFoldDB" id="A0A165FX08"/>
<dbReference type="STRING" id="1353952.A0A165FX08"/>
<dbReference type="SUPFAM" id="SSF51905">
    <property type="entry name" value="FAD/NAD(P)-binding domain"/>
    <property type="match status" value="1"/>
</dbReference>
<evidence type="ECO:0000313" key="2">
    <source>
        <dbReference type="EMBL" id="KZT57313.1"/>
    </source>
</evidence>
<dbReference type="OrthoDB" id="2019015at2759"/>
<dbReference type="Gene3D" id="3.50.50.60">
    <property type="entry name" value="FAD/NAD(P)-binding domain"/>
    <property type="match status" value="1"/>
</dbReference>
<evidence type="ECO:0000256" key="1">
    <source>
        <dbReference type="SAM" id="MobiDB-lite"/>
    </source>
</evidence>
<dbReference type="Pfam" id="PF13450">
    <property type="entry name" value="NAD_binding_8"/>
    <property type="match status" value="1"/>
</dbReference>
<evidence type="ECO:0000313" key="3">
    <source>
        <dbReference type="Proteomes" id="UP000076842"/>
    </source>
</evidence>
<accession>A0A165FX08</accession>
<dbReference type="EMBL" id="KV423965">
    <property type="protein sequence ID" value="KZT57313.1"/>
    <property type="molecule type" value="Genomic_DNA"/>
</dbReference>
<organism evidence="2 3">
    <name type="scientific">Calocera cornea HHB12733</name>
    <dbReference type="NCBI Taxonomy" id="1353952"/>
    <lineage>
        <taxon>Eukaryota</taxon>
        <taxon>Fungi</taxon>
        <taxon>Dikarya</taxon>
        <taxon>Basidiomycota</taxon>
        <taxon>Agaricomycotina</taxon>
        <taxon>Dacrymycetes</taxon>
        <taxon>Dacrymycetales</taxon>
        <taxon>Dacrymycetaceae</taxon>
        <taxon>Calocera</taxon>
    </lineage>
</organism>
<feature type="region of interest" description="Disordered" evidence="1">
    <location>
        <begin position="266"/>
        <end position="285"/>
    </location>
</feature>
<dbReference type="InterPro" id="IPR036188">
    <property type="entry name" value="FAD/NAD-bd_sf"/>
</dbReference>
<dbReference type="GO" id="GO:0016491">
    <property type="term" value="F:oxidoreductase activity"/>
    <property type="evidence" value="ECO:0007669"/>
    <property type="project" value="TreeGrafter"/>
</dbReference>
<proteinExistence type="predicted"/>
<reference evidence="2 3" key="1">
    <citation type="journal article" date="2016" name="Mol. Biol. Evol.">
        <title>Comparative Genomics of Early-Diverging Mushroom-Forming Fungi Provides Insights into the Origins of Lignocellulose Decay Capabilities.</title>
        <authorList>
            <person name="Nagy L.G."/>
            <person name="Riley R."/>
            <person name="Tritt A."/>
            <person name="Adam C."/>
            <person name="Daum C."/>
            <person name="Floudas D."/>
            <person name="Sun H."/>
            <person name="Yadav J.S."/>
            <person name="Pangilinan J."/>
            <person name="Larsson K.H."/>
            <person name="Matsuura K."/>
            <person name="Barry K."/>
            <person name="Labutti K."/>
            <person name="Kuo R."/>
            <person name="Ohm R.A."/>
            <person name="Bhattacharya S.S."/>
            <person name="Shirouzu T."/>
            <person name="Yoshinaga Y."/>
            <person name="Martin F.M."/>
            <person name="Grigoriev I.V."/>
            <person name="Hibbett D.S."/>
        </authorList>
    </citation>
    <scope>NUCLEOTIDE SEQUENCE [LARGE SCALE GENOMIC DNA]</scope>
    <source>
        <strain evidence="2 3">HHB12733</strain>
    </source>
</reference>
<gene>
    <name evidence="2" type="ORF">CALCODRAFT_496277</name>
</gene>
<name>A0A165FX08_9BASI</name>
<dbReference type="InParanoid" id="A0A165FX08"/>